<gene>
    <name evidence="1" type="primary">ABSGL_02509.1 scaffold 3452</name>
</gene>
<evidence type="ECO:0000313" key="2">
    <source>
        <dbReference type="Proteomes" id="UP000078561"/>
    </source>
</evidence>
<dbReference type="InParanoid" id="A0A168LLN7"/>
<organism evidence="1">
    <name type="scientific">Absidia glauca</name>
    <name type="common">Pin mould</name>
    <dbReference type="NCBI Taxonomy" id="4829"/>
    <lineage>
        <taxon>Eukaryota</taxon>
        <taxon>Fungi</taxon>
        <taxon>Fungi incertae sedis</taxon>
        <taxon>Mucoromycota</taxon>
        <taxon>Mucoromycotina</taxon>
        <taxon>Mucoromycetes</taxon>
        <taxon>Mucorales</taxon>
        <taxon>Cunninghamellaceae</taxon>
        <taxon>Absidia</taxon>
    </lineage>
</organism>
<name>A0A168LLN7_ABSGL</name>
<evidence type="ECO:0008006" key="3">
    <source>
        <dbReference type="Google" id="ProtNLM"/>
    </source>
</evidence>
<reference evidence="1" key="1">
    <citation type="submission" date="2016-04" db="EMBL/GenBank/DDBJ databases">
        <authorList>
            <person name="Evans L.H."/>
            <person name="Alamgir A."/>
            <person name="Owens N."/>
            <person name="Weber N.D."/>
            <person name="Virtaneva K."/>
            <person name="Barbian K."/>
            <person name="Babar A."/>
            <person name="Rosenke K."/>
        </authorList>
    </citation>
    <scope>NUCLEOTIDE SEQUENCE [LARGE SCALE GENOMIC DNA]</scope>
    <source>
        <strain evidence="1">CBS 101.48</strain>
    </source>
</reference>
<protein>
    <recommendedName>
        <fullName evidence="3">DUF1838 domain-containing protein</fullName>
    </recommendedName>
</protein>
<evidence type="ECO:0000313" key="1">
    <source>
        <dbReference type="EMBL" id="SAL97051.1"/>
    </source>
</evidence>
<proteinExistence type="predicted"/>
<dbReference type="STRING" id="4829.A0A168LLN7"/>
<keyword evidence="2" id="KW-1185">Reference proteome</keyword>
<dbReference type="AlphaFoldDB" id="A0A168LLN7"/>
<accession>A0A168LLN7</accession>
<dbReference type="OMA" id="WLPWMKM"/>
<sequence>MTDKEQTTYTIGDLFVPLRYSTDPTADTFFEWEGSVFAFIPGQAPKKVFHCVGMNVAKAELDKTSNQLKMTSRELTYYLAPDGDGSTKLEKWDNPWTEEKNLPVVHIANDPVQMALPARIPLTVRSNPYGTTSAIITEVPLFYPNPLASDQGTYDDYDANKMYQAAECFTFRCDTKDLTTTTGAIDKVDINWTRVSPPAPFMKMGHYKGAHLVYHCTGYKLPQGSGFDALKSPVLRHEIEHAVPSYARAPAAYDPAVRGVSSWSYFKQHFDRYLQDPDAPWPIPEEHR</sequence>
<dbReference type="OrthoDB" id="899at2759"/>
<dbReference type="Pfam" id="PF08894">
    <property type="entry name" value="DUF1838"/>
    <property type="match status" value="1"/>
</dbReference>
<dbReference type="InterPro" id="IPR014990">
    <property type="entry name" value="DUF1838"/>
</dbReference>
<dbReference type="Proteomes" id="UP000078561">
    <property type="component" value="Unassembled WGS sequence"/>
</dbReference>
<dbReference type="EMBL" id="LT551507">
    <property type="protein sequence ID" value="SAL97051.1"/>
    <property type="molecule type" value="Genomic_DNA"/>
</dbReference>